<name>A0AAV4DGN6_9GAST</name>
<dbReference type="Proteomes" id="UP000735302">
    <property type="component" value="Unassembled WGS sequence"/>
</dbReference>
<reference evidence="1 2" key="1">
    <citation type="journal article" date="2021" name="Elife">
        <title>Chloroplast acquisition without the gene transfer in kleptoplastic sea slugs, Plakobranchus ocellatus.</title>
        <authorList>
            <person name="Maeda T."/>
            <person name="Takahashi S."/>
            <person name="Yoshida T."/>
            <person name="Shimamura S."/>
            <person name="Takaki Y."/>
            <person name="Nagai Y."/>
            <person name="Toyoda A."/>
            <person name="Suzuki Y."/>
            <person name="Arimoto A."/>
            <person name="Ishii H."/>
            <person name="Satoh N."/>
            <person name="Nishiyama T."/>
            <person name="Hasebe M."/>
            <person name="Maruyama T."/>
            <person name="Minagawa J."/>
            <person name="Obokata J."/>
            <person name="Shigenobu S."/>
        </authorList>
    </citation>
    <scope>NUCLEOTIDE SEQUENCE [LARGE SCALE GENOMIC DNA]</scope>
</reference>
<sequence length="156" mass="17148">MVSDDLSHSVSHLFVGYRRCPVAFESMSFPLPLFSSPGSVVRVHVSQAYRNIEITNVRTSLIFEPSAMLLSFQIVFNFVSAAVVCAILDNVSGFDPSPATIAPRYLNLLTVSRFLSTYFDISADAIGVVALHLGHHCTDFHAICSCRLVQKIHQAC</sequence>
<gene>
    <name evidence="1" type="ORF">PoB_006968900</name>
</gene>
<evidence type="ECO:0000313" key="2">
    <source>
        <dbReference type="Proteomes" id="UP000735302"/>
    </source>
</evidence>
<organism evidence="1 2">
    <name type="scientific">Plakobranchus ocellatus</name>
    <dbReference type="NCBI Taxonomy" id="259542"/>
    <lineage>
        <taxon>Eukaryota</taxon>
        <taxon>Metazoa</taxon>
        <taxon>Spiralia</taxon>
        <taxon>Lophotrochozoa</taxon>
        <taxon>Mollusca</taxon>
        <taxon>Gastropoda</taxon>
        <taxon>Heterobranchia</taxon>
        <taxon>Euthyneura</taxon>
        <taxon>Panpulmonata</taxon>
        <taxon>Sacoglossa</taxon>
        <taxon>Placobranchoidea</taxon>
        <taxon>Plakobranchidae</taxon>
        <taxon>Plakobranchus</taxon>
    </lineage>
</organism>
<dbReference type="AlphaFoldDB" id="A0AAV4DGN6"/>
<dbReference type="EMBL" id="BLXT01007857">
    <property type="protein sequence ID" value="GFO43184.1"/>
    <property type="molecule type" value="Genomic_DNA"/>
</dbReference>
<accession>A0AAV4DGN6</accession>
<proteinExistence type="predicted"/>
<keyword evidence="2" id="KW-1185">Reference proteome</keyword>
<comment type="caution">
    <text evidence="1">The sequence shown here is derived from an EMBL/GenBank/DDBJ whole genome shotgun (WGS) entry which is preliminary data.</text>
</comment>
<protein>
    <submittedName>
        <fullName evidence="1">Uncharacterized protein</fullName>
    </submittedName>
</protein>
<evidence type="ECO:0000313" key="1">
    <source>
        <dbReference type="EMBL" id="GFO43184.1"/>
    </source>
</evidence>